<dbReference type="Pfam" id="PF00126">
    <property type="entry name" value="HTH_1"/>
    <property type="match status" value="1"/>
</dbReference>
<dbReference type="InterPro" id="IPR036390">
    <property type="entry name" value="WH_DNA-bd_sf"/>
</dbReference>
<dbReference type="Proteomes" id="UP000262621">
    <property type="component" value="Unassembled WGS sequence"/>
</dbReference>
<keyword evidence="2" id="KW-0805">Transcription regulation</keyword>
<dbReference type="RefSeq" id="WP_117226854.1">
    <property type="nucleotide sequence ID" value="NZ_CP061725.1"/>
</dbReference>
<reference evidence="6 7" key="1">
    <citation type="submission" date="2018-08" db="EMBL/GenBank/DDBJ databases">
        <title>Verrucosispora craniellae sp. nov., isolated from a marine sponge in the South China Sea.</title>
        <authorList>
            <person name="Li L."/>
            <person name="Lin H.W."/>
        </authorList>
    </citation>
    <scope>NUCLEOTIDE SEQUENCE [LARGE SCALE GENOMIC DNA]</scope>
    <source>
        <strain evidence="6 7">LHW63014</strain>
    </source>
</reference>
<dbReference type="SUPFAM" id="SSF53850">
    <property type="entry name" value="Periplasmic binding protein-like II"/>
    <property type="match status" value="1"/>
</dbReference>
<feature type="domain" description="HTH lysR-type" evidence="5">
    <location>
        <begin position="4"/>
        <end position="61"/>
    </location>
</feature>
<evidence type="ECO:0000313" key="7">
    <source>
        <dbReference type="Proteomes" id="UP000262621"/>
    </source>
</evidence>
<keyword evidence="7" id="KW-1185">Reference proteome</keyword>
<dbReference type="AlphaFoldDB" id="A0A372G3T2"/>
<evidence type="ECO:0000256" key="2">
    <source>
        <dbReference type="ARBA" id="ARBA00023015"/>
    </source>
</evidence>
<dbReference type="InterPro" id="IPR000847">
    <property type="entry name" value="LysR_HTH_N"/>
</dbReference>
<comment type="similarity">
    <text evidence="1">Belongs to the LysR transcriptional regulatory family.</text>
</comment>
<evidence type="ECO:0000256" key="1">
    <source>
        <dbReference type="ARBA" id="ARBA00009437"/>
    </source>
</evidence>
<dbReference type="Gene3D" id="1.10.10.10">
    <property type="entry name" value="Winged helix-like DNA-binding domain superfamily/Winged helix DNA-binding domain"/>
    <property type="match status" value="1"/>
</dbReference>
<dbReference type="Pfam" id="PF03466">
    <property type="entry name" value="LysR_substrate"/>
    <property type="match status" value="1"/>
</dbReference>
<dbReference type="OrthoDB" id="79118at2"/>
<sequence length="337" mass="35661">MTSIEVRQLEYFLAVHDYGGVTRAAKALHLSQPSLSQAIRSLERQLRTDLFLRVGRGLVLSPAGQALVGPARQVVRSVERAQVAVQRVRELHAGQIAVAAGAGLVADPLAPWLGRFRRKYPDTVVRVEESESDDGVAELVRSGDCELGLTAGLIVCDELEQLLVSEQHVVLVSPPGTPCSGGPVPLEQLAGVPMVVGDRRGQAWTDVERAMAARGVAVKVVVEVARTASTIPLVLAGVGSTFLTLRLAIGAQARGAVVQEIAPAQVRRLRLLRRPGDRSVGVNALTGVIHTDAKRWVTALKEQQDLGLGLVAAGAAVDARIRDARAAAASRQVSLAS</sequence>
<dbReference type="PANTHER" id="PTHR30126:SF39">
    <property type="entry name" value="HTH-TYPE TRANSCRIPTIONAL REGULATOR CYSL"/>
    <property type="match status" value="1"/>
</dbReference>
<gene>
    <name evidence="6" type="ORF">D0Q02_05290</name>
</gene>
<evidence type="ECO:0000256" key="4">
    <source>
        <dbReference type="ARBA" id="ARBA00023163"/>
    </source>
</evidence>
<dbReference type="Gene3D" id="3.40.190.290">
    <property type="match status" value="1"/>
</dbReference>
<proteinExistence type="inferred from homology"/>
<dbReference type="PANTHER" id="PTHR30126">
    <property type="entry name" value="HTH-TYPE TRANSCRIPTIONAL REGULATOR"/>
    <property type="match status" value="1"/>
</dbReference>
<dbReference type="InterPro" id="IPR005119">
    <property type="entry name" value="LysR_subst-bd"/>
</dbReference>
<evidence type="ECO:0000313" key="6">
    <source>
        <dbReference type="EMBL" id="RFS47416.1"/>
    </source>
</evidence>
<dbReference type="PROSITE" id="PS50931">
    <property type="entry name" value="HTH_LYSR"/>
    <property type="match status" value="1"/>
</dbReference>
<dbReference type="GO" id="GO:0003700">
    <property type="term" value="F:DNA-binding transcription factor activity"/>
    <property type="evidence" value="ECO:0007669"/>
    <property type="project" value="InterPro"/>
</dbReference>
<evidence type="ECO:0000256" key="3">
    <source>
        <dbReference type="ARBA" id="ARBA00023125"/>
    </source>
</evidence>
<keyword evidence="4" id="KW-0804">Transcription</keyword>
<dbReference type="EMBL" id="QVFU01000003">
    <property type="protein sequence ID" value="RFS47416.1"/>
    <property type="molecule type" value="Genomic_DNA"/>
</dbReference>
<organism evidence="6 7">
    <name type="scientific">Micromonospora craniellae</name>
    <dbReference type="NCBI Taxonomy" id="2294034"/>
    <lineage>
        <taxon>Bacteria</taxon>
        <taxon>Bacillati</taxon>
        <taxon>Actinomycetota</taxon>
        <taxon>Actinomycetes</taxon>
        <taxon>Micromonosporales</taxon>
        <taxon>Micromonosporaceae</taxon>
        <taxon>Micromonospora</taxon>
    </lineage>
</organism>
<name>A0A372G3T2_9ACTN</name>
<accession>A0A372G3T2</accession>
<dbReference type="InterPro" id="IPR036388">
    <property type="entry name" value="WH-like_DNA-bd_sf"/>
</dbReference>
<dbReference type="CDD" id="cd05466">
    <property type="entry name" value="PBP2_LTTR_substrate"/>
    <property type="match status" value="1"/>
</dbReference>
<keyword evidence="3" id="KW-0238">DNA-binding</keyword>
<protein>
    <submittedName>
        <fullName evidence="6">LysR family transcriptional regulator</fullName>
    </submittedName>
</protein>
<dbReference type="FunFam" id="1.10.10.10:FF:000001">
    <property type="entry name" value="LysR family transcriptional regulator"/>
    <property type="match status" value="1"/>
</dbReference>
<dbReference type="PRINTS" id="PR00039">
    <property type="entry name" value="HTHLYSR"/>
</dbReference>
<dbReference type="SUPFAM" id="SSF46785">
    <property type="entry name" value="Winged helix' DNA-binding domain"/>
    <property type="match status" value="1"/>
</dbReference>
<evidence type="ECO:0000259" key="5">
    <source>
        <dbReference type="PROSITE" id="PS50931"/>
    </source>
</evidence>
<comment type="caution">
    <text evidence="6">The sequence shown here is derived from an EMBL/GenBank/DDBJ whole genome shotgun (WGS) entry which is preliminary data.</text>
</comment>
<dbReference type="GO" id="GO:0000976">
    <property type="term" value="F:transcription cis-regulatory region binding"/>
    <property type="evidence" value="ECO:0007669"/>
    <property type="project" value="TreeGrafter"/>
</dbReference>